<keyword evidence="2" id="KW-1185">Reference proteome</keyword>
<sequence length="274" mass="30321">MPPTRSARISQHRQPRLCTDAALVAAAAAAASCPAAYCGRIVRVDADDHQDDAASSDDLATCRRSIRIAAAIAAVPAVSAAFGPAALRRSPRIANLSRPTRAYSLEVDPARRLPPMARSAARRYILGQPFVDQVVLQLANSGLYARDPSEGAVYCFLEVKKDEYDGVKDGTVSLTELLPSLRVKFGSTMDVSRRRQGYAKCDAGGHRRLWLFSFRTRQRYRIERLCHLAFLCEAERNIVARSLSNLKQIITEFLTAIGEQPVITELDDHRYAYQ</sequence>
<evidence type="ECO:0000313" key="1">
    <source>
        <dbReference type="EMBL" id="KAJ7020481.1"/>
    </source>
</evidence>
<name>A0AAD6WR07_9AGAR</name>
<dbReference type="PROSITE" id="PS51257">
    <property type="entry name" value="PROKAR_LIPOPROTEIN"/>
    <property type="match status" value="1"/>
</dbReference>
<protein>
    <submittedName>
        <fullName evidence="1">Uncharacterized protein</fullName>
    </submittedName>
</protein>
<proteinExistence type="predicted"/>
<organism evidence="1 2">
    <name type="scientific">Mycena alexandri</name>
    <dbReference type="NCBI Taxonomy" id="1745969"/>
    <lineage>
        <taxon>Eukaryota</taxon>
        <taxon>Fungi</taxon>
        <taxon>Dikarya</taxon>
        <taxon>Basidiomycota</taxon>
        <taxon>Agaricomycotina</taxon>
        <taxon>Agaricomycetes</taxon>
        <taxon>Agaricomycetidae</taxon>
        <taxon>Agaricales</taxon>
        <taxon>Marasmiineae</taxon>
        <taxon>Mycenaceae</taxon>
        <taxon>Mycena</taxon>
    </lineage>
</organism>
<comment type="caution">
    <text evidence="1">The sequence shown here is derived from an EMBL/GenBank/DDBJ whole genome shotgun (WGS) entry which is preliminary data.</text>
</comment>
<gene>
    <name evidence="1" type="ORF">C8F04DRAFT_1275020</name>
</gene>
<accession>A0AAD6WR07</accession>
<reference evidence="1" key="1">
    <citation type="submission" date="2023-03" db="EMBL/GenBank/DDBJ databases">
        <title>Massive genome expansion in bonnet fungi (Mycena s.s.) driven by repeated elements and novel gene families across ecological guilds.</title>
        <authorList>
            <consortium name="Lawrence Berkeley National Laboratory"/>
            <person name="Harder C.B."/>
            <person name="Miyauchi S."/>
            <person name="Viragh M."/>
            <person name="Kuo A."/>
            <person name="Thoen E."/>
            <person name="Andreopoulos B."/>
            <person name="Lu D."/>
            <person name="Skrede I."/>
            <person name="Drula E."/>
            <person name="Henrissat B."/>
            <person name="Morin E."/>
            <person name="Kohler A."/>
            <person name="Barry K."/>
            <person name="LaButti K."/>
            <person name="Morin E."/>
            <person name="Salamov A."/>
            <person name="Lipzen A."/>
            <person name="Mereny Z."/>
            <person name="Hegedus B."/>
            <person name="Baldrian P."/>
            <person name="Stursova M."/>
            <person name="Weitz H."/>
            <person name="Taylor A."/>
            <person name="Grigoriev I.V."/>
            <person name="Nagy L.G."/>
            <person name="Martin F."/>
            <person name="Kauserud H."/>
        </authorList>
    </citation>
    <scope>NUCLEOTIDE SEQUENCE</scope>
    <source>
        <strain evidence="1">CBHHK200</strain>
    </source>
</reference>
<evidence type="ECO:0000313" key="2">
    <source>
        <dbReference type="Proteomes" id="UP001218188"/>
    </source>
</evidence>
<dbReference type="Proteomes" id="UP001218188">
    <property type="component" value="Unassembled WGS sequence"/>
</dbReference>
<dbReference type="EMBL" id="JARJCM010000261">
    <property type="protein sequence ID" value="KAJ7020481.1"/>
    <property type="molecule type" value="Genomic_DNA"/>
</dbReference>
<dbReference type="AlphaFoldDB" id="A0AAD6WR07"/>